<evidence type="ECO:0000256" key="1">
    <source>
        <dbReference type="ARBA" id="ARBA00008072"/>
    </source>
</evidence>
<evidence type="ECO:0000256" key="2">
    <source>
        <dbReference type="ARBA" id="ARBA00023002"/>
    </source>
</evidence>
<dbReference type="InterPro" id="IPR013154">
    <property type="entry name" value="ADH-like_N"/>
</dbReference>
<dbReference type="InterPro" id="IPR047122">
    <property type="entry name" value="Trans-enoyl_RdTase-like"/>
</dbReference>
<dbReference type="Gene3D" id="3.40.50.720">
    <property type="entry name" value="NAD(P)-binding Rossmann-like Domain"/>
    <property type="match status" value="1"/>
</dbReference>
<dbReference type="InterPro" id="IPR036291">
    <property type="entry name" value="NAD(P)-bd_dom_sf"/>
</dbReference>
<accession>A0ABR4EF53</accession>
<dbReference type="SUPFAM" id="SSF50129">
    <property type="entry name" value="GroES-like"/>
    <property type="match status" value="1"/>
</dbReference>
<dbReference type="Proteomes" id="UP001600888">
    <property type="component" value="Unassembled WGS sequence"/>
</dbReference>
<dbReference type="SUPFAM" id="SSF51735">
    <property type="entry name" value="NAD(P)-binding Rossmann-fold domains"/>
    <property type="match status" value="1"/>
</dbReference>
<dbReference type="CDD" id="cd08249">
    <property type="entry name" value="enoyl_reductase_like"/>
    <property type="match status" value="1"/>
</dbReference>
<organism evidence="4 5">
    <name type="scientific">Diaporthe vaccinii</name>
    <dbReference type="NCBI Taxonomy" id="105482"/>
    <lineage>
        <taxon>Eukaryota</taxon>
        <taxon>Fungi</taxon>
        <taxon>Dikarya</taxon>
        <taxon>Ascomycota</taxon>
        <taxon>Pezizomycotina</taxon>
        <taxon>Sordariomycetes</taxon>
        <taxon>Sordariomycetidae</taxon>
        <taxon>Diaporthales</taxon>
        <taxon>Diaporthaceae</taxon>
        <taxon>Diaporthe</taxon>
        <taxon>Diaporthe eres species complex</taxon>
    </lineage>
</organism>
<dbReference type="InterPro" id="IPR011032">
    <property type="entry name" value="GroES-like_sf"/>
</dbReference>
<keyword evidence="2" id="KW-0560">Oxidoreductase</keyword>
<dbReference type="Gene3D" id="3.90.180.10">
    <property type="entry name" value="Medium-chain alcohol dehydrogenases, catalytic domain"/>
    <property type="match status" value="1"/>
</dbReference>
<evidence type="ECO:0000259" key="3">
    <source>
        <dbReference type="SMART" id="SM00829"/>
    </source>
</evidence>
<keyword evidence="5" id="KW-1185">Reference proteome</keyword>
<evidence type="ECO:0000313" key="4">
    <source>
        <dbReference type="EMBL" id="KAL2281078.1"/>
    </source>
</evidence>
<gene>
    <name evidence="4" type="ORF">FJTKL_11758</name>
</gene>
<dbReference type="Pfam" id="PF08240">
    <property type="entry name" value="ADH_N"/>
    <property type="match status" value="1"/>
</dbReference>
<dbReference type="InterPro" id="IPR020843">
    <property type="entry name" value="ER"/>
</dbReference>
<protein>
    <recommendedName>
        <fullName evidence="3">Enoyl reductase (ER) domain-containing protein</fullName>
    </recommendedName>
</protein>
<comment type="similarity">
    <text evidence="1">Belongs to the zinc-containing alcohol dehydrogenase family.</text>
</comment>
<dbReference type="SMART" id="SM00829">
    <property type="entry name" value="PKS_ER"/>
    <property type="match status" value="1"/>
</dbReference>
<sequence>MTKACIATRKGGEFVVIDLSAPTPNAGEVSIRNKAVALNPVDWKKLEYGIMVDSWPAVFGADVAGVVESVGEGVKTFKPGDEVLSLAGHDNRAGGFQEVSTVPEHFVAHKPPSWTFEEAASLPICYLTAAAAVTLGLKVTLPFLQNNVRTSQETLRSVLVIGGGSGVGASAIQLLRIAAPSLEIVATASPSHHAQLISLGATTCVDRATPDIVGAIKAASASGLGVDAILDAVGGAGNENQPSLFDTLRADGPKLYSAVFTGSQLSIPAGVEAVTSSGRQTFDVVGGRSAMSALAKLARDGEFKPPLKIEIVGKGLESIGDGLEKLKSGVSRTKLIVIL</sequence>
<reference evidence="4 5" key="1">
    <citation type="submission" date="2024-03" db="EMBL/GenBank/DDBJ databases">
        <title>A high-quality draft genome sequence of Diaporthe vaccinii, a causative agent of upright dieback and viscid rot disease in cranberry plants.</title>
        <authorList>
            <person name="Sarrasin M."/>
            <person name="Lang B.F."/>
            <person name="Burger G."/>
        </authorList>
    </citation>
    <scope>NUCLEOTIDE SEQUENCE [LARGE SCALE GENOMIC DNA]</scope>
    <source>
        <strain evidence="4 5">IS7</strain>
    </source>
</reference>
<dbReference type="PANTHER" id="PTHR45348:SF2">
    <property type="entry name" value="ZINC-TYPE ALCOHOL DEHYDROGENASE-LIKE PROTEIN C2E1P3.01"/>
    <property type="match status" value="1"/>
</dbReference>
<comment type="caution">
    <text evidence="4">The sequence shown here is derived from an EMBL/GenBank/DDBJ whole genome shotgun (WGS) entry which is preliminary data.</text>
</comment>
<evidence type="ECO:0000313" key="5">
    <source>
        <dbReference type="Proteomes" id="UP001600888"/>
    </source>
</evidence>
<name>A0ABR4EF53_9PEZI</name>
<dbReference type="EMBL" id="JBAWTH010000059">
    <property type="protein sequence ID" value="KAL2281078.1"/>
    <property type="molecule type" value="Genomic_DNA"/>
</dbReference>
<feature type="domain" description="Enoyl reductase (ER)" evidence="3">
    <location>
        <begin position="11"/>
        <end position="337"/>
    </location>
</feature>
<dbReference type="PANTHER" id="PTHR45348">
    <property type="entry name" value="HYPOTHETICAL OXIDOREDUCTASE (EUROFUNG)"/>
    <property type="match status" value="1"/>
</dbReference>
<proteinExistence type="inferred from homology"/>